<feature type="compositionally biased region" description="Polar residues" evidence="8">
    <location>
        <begin position="3737"/>
        <end position="3747"/>
    </location>
</feature>
<dbReference type="InterPro" id="IPR018247">
    <property type="entry name" value="EF_Hand_1_Ca_BS"/>
</dbReference>
<feature type="region of interest" description="Disordered" evidence="8">
    <location>
        <begin position="7113"/>
        <end position="7160"/>
    </location>
</feature>
<feature type="compositionally biased region" description="Polar residues" evidence="8">
    <location>
        <begin position="7147"/>
        <end position="7160"/>
    </location>
</feature>
<evidence type="ECO:0000313" key="12">
    <source>
        <dbReference type="Proteomes" id="UP000008854"/>
    </source>
</evidence>
<dbReference type="InterPro" id="IPR011992">
    <property type="entry name" value="EF-hand-dom_pair"/>
</dbReference>
<dbReference type="GO" id="GO:0005886">
    <property type="term" value="C:plasma membrane"/>
    <property type="evidence" value="ECO:0007669"/>
    <property type="project" value="UniProtKB-SubCell"/>
</dbReference>
<dbReference type="STRING" id="6183.A0A5K4F5Q6"/>
<keyword evidence="12" id="KW-1185">Reference proteome</keyword>
<feature type="domain" description="EF-hand" evidence="10">
    <location>
        <begin position="6873"/>
        <end position="6908"/>
    </location>
</feature>
<keyword evidence="7" id="KW-0175">Coiled coil</keyword>
<dbReference type="SUPFAM" id="SSF75399">
    <property type="entry name" value="Plakin repeat"/>
    <property type="match status" value="3"/>
</dbReference>
<dbReference type="SMART" id="SM00250">
    <property type="entry name" value="PLEC"/>
    <property type="match status" value="5"/>
</dbReference>
<feature type="compositionally biased region" description="Basic and acidic residues" evidence="8">
    <location>
        <begin position="7129"/>
        <end position="7140"/>
    </location>
</feature>
<feature type="coiled-coil region" evidence="7">
    <location>
        <begin position="3797"/>
        <end position="3838"/>
    </location>
</feature>
<feature type="region of interest" description="Disordered" evidence="8">
    <location>
        <begin position="7237"/>
        <end position="7271"/>
    </location>
</feature>
<dbReference type="InterPro" id="IPR001715">
    <property type="entry name" value="CH_dom"/>
</dbReference>
<dbReference type="PANTHER" id="PTHR11915">
    <property type="entry name" value="SPECTRIN/FILAMIN RELATED CYTOSKELETAL PROTEIN"/>
    <property type="match status" value="1"/>
</dbReference>
<evidence type="ECO:0000259" key="9">
    <source>
        <dbReference type="PROSITE" id="PS50021"/>
    </source>
</evidence>
<feature type="domain" description="GAR" evidence="11">
    <location>
        <begin position="6931"/>
        <end position="7003"/>
    </location>
</feature>
<dbReference type="Gene3D" id="3.90.1290.10">
    <property type="entry name" value="Plakin repeat"/>
    <property type="match status" value="3"/>
</dbReference>
<evidence type="ECO:0000256" key="8">
    <source>
        <dbReference type="SAM" id="MobiDB-lite"/>
    </source>
</evidence>
<dbReference type="InterPro" id="IPR036534">
    <property type="entry name" value="GAR_dom_sf"/>
</dbReference>
<dbReference type="InterPro" id="IPR003108">
    <property type="entry name" value="GAR_dom"/>
</dbReference>
<keyword evidence="4" id="KW-0106">Calcium</keyword>
<evidence type="ECO:0000256" key="1">
    <source>
        <dbReference type="ARBA" id="ARBA00004245"/>
    </source>
</evidence>
<dbReference type="CDD" id="cd00176">
    <property type="entry name" value="SPEC"/>
    <property type="match status" value="4"/>
</dbReference>
<feature type="region of interest" description="Disordered" evidence="8">
    <location>
        <begin position="4433"/>
        <end position="4453"/>
    </location>
</feature>
<organism evidence="12 13">
    <name type="scientific">Schistosoma mansoni</name>
    <name type="common">Blood fluke</name>
    <dbReference type="NCBI Taxonomy" id="6183"/>
    <lineage>
        <taxon>Eukaryota</taxon>
        <taxon>Metazoa</taxon>
        <taxon>Spiralia</taxon>
        <taxon>Lophotrochozoa</taxon>
        <taxon>Platyhelminthes</taxon>
        <taxon>Trematoda</taxon>
        <taxon>Digenea</taxon>
        <taxon>Strigeidida</taxon>
        <taxon>Schistosomatoidea</taxon>
        <taxon>Schistosomatidae</taxon>
        <taxon>Schistosoma</taxon>
    </lineage>
</organism>
<evidence type="ECO:0000313" key="13">
    <source>
        <dbReference type="WBParaSite" id="Smp_315810.1"/>
    </source>
</evidence>
<feature type="coiled-coil region" evidence="7">
    <location>
        <begin position="481"/>
        <end position="527"/>
    </location>
</feature>
<feature type="domain" description="EF-hand" evidence="10">
    <location>
        <begin position="6837"/>
        <end position="6872"/>
    </location>
</feature>
<evidence type="ECO:0000256" key="3">
    <source>
        <dbReference type="ARBA" id="ARBA00022737"/>
    </source>
</evidence>
<dbReference type="Gene3D" id="1.20.58.60">
    <property type="match status" value="15"/>
</dbReference>
<feature type="region of interest" description="Disordered" evidence="8">
    <location>
        <begin position="7204"/>
        <end position="7224"/>
    </location>
</feature>
<dbReference type="SMART" id="SM00150">
    <property type="entry name" value="SPEC"/>
    <property type="match status" value="14"/>
</dbReference>
<evidence type="ECO:0000256" key="4">
    <source>
        <dbReference type="ARBA" id="ARBA00022837"/>
    </source>
</evidence>
<feature type="coiled-coil region" evidence="7">
    <location>
        <begin position="4916"/>
        <end position="4980"/>
    </location>
</feature>
<dbReference type="Pfam" id="PF21020">
    <property type="entry name" value="Spectrin_4"/>
    <property type="match status" value="1"/>
</dbReference>
<reference evidence="13" key="2">
    <citation type="submission" date="2019-11" db="UniProtKB">
        <authorList>
            <consortium name="WormBaseParasite"/>
        </authorList>
    </citation>
    <scope>IDENTIFICATION</scope>
    <source>
        <strain evidence="13">Puerto Rican</strain>
    </source>
</reference>
<dbReference type="Proteomes" id="UP000008854">
    <property type="component" value="Unassembled WGS sequence"/>
</dbReference>
<dbReference type="InParanoid" id="A0A5K4F5Q6"/>
<feature type="domain" description="Calponin-homology (CH)" evidence="9">
    <location>
        <begin position="199"/>
        <end position="303"/>
    </location>
</feature>
<dbReference type="Pfam" id="PF00307">
    <property type="entry name" value="CH"/>
    <property type="match status" value="2"/>
</dbReference>
<feature type="coiled-coil region" evidence="7">
    <location>
        <begin position="4027"/>
        <end position="4075"/>
    </location>
</feature>
<dbReference type="Gene3D" id="1.10.418.10">
    <property type="entry name" value="Calponin-like domain"/>
    <property type="match status" value="2"/>
</dbReference>
<dbReference type="InterPro" id="IPR049538">
    <property type="entry name" value="PCN-like_spectrin-like_rpt"/>
</dbReference>
<dbReference type="InterPro" id="IPR035915">
    <property type="entry name" value="Plakin_repeat_sf"/>
</dbReference>
<dbReference type="FunFam" id="1.10.418.10:FF:000048">
    <property type="entry name" value="Short stop, isoform B"/>
    <property type="match status" value="1"/>
</dbReference>
<feature type="region of interest" description="Disordered" evidence="8">
    <location>
        <begin position="6736"/>
        <end position="6774"/>
    </location>
</feature>
<comment type="subcellular location">
    <subcellularLocation>
        <location evidence="1">Cytoplasm</location>
        <location evidence="1">Cytoskeleton</location>
    </subcellularLocation>
</comment>
<evidence type="ECO:0000256" key="2">
    <source>
        <dbReference type="ARBA" id="ARBA00022490"/>
    </source>
</evidence>
<dbReference type="PROSITE" id="PS51460">
    <property type="entry name" value="GAR"/>
    <property type="match status" value="1"/>
</dbReference>
<keyword evidence="2" id="KW-0963">Cytoplasm</keyword>
<keyword evidence="3" id="KW-0677">Repeat</keyword>
<dbReference type="CDD" id="cd00051">
    <property type="entry name" value="EFh"/>
    <property type="match status" value="1"/>
</dbReference>
<dbReference type="SMART" id="SM00243">
    <property type="entry name" value="GAS2"/>
    <property type="match status" value="1"/>
</dbReference>
<name>A0A5K4F5Q6_SCHMA</name>
<dbReference type="Pfam" id="PF00435">
    <property type="entry name" value="Spectrin"/>
    <property type="match status" value="5"/>
</dbReference>
<dbReference type="Gene3D" id="2.30.30.40">
    <property type="entry name" value="SH3 Domains"/>
    <property type="match status" value="1"/>
</dbReference>
<dbReference type="PROSITE" id="PS50222">
    <property type="entry name" value="EF_HAND_2"/>
    <property type="match status" value="2"/>
</dbReference>
<keyword evidence="6" id="KW-0206">Cytoskeleton</keyword>
<reference evidence="12" key="1">
    <citation type="journal article" date="2012" name="PLoS Negl. Trop. Dis.">
        <title>A systematically improved high quality genome and transcriptome of the human blood fluke Schistosoma mansoni.</title>
        <authorList>
            <person name="Protasio A.V."/>
            <person name="Tsai I.J."/>
            <person name="Babbage A."/>
            <person name="Nichol S."/>
            <person name="Hunt M."/>
            <person name="Aslett M.A."/>
            <person name="De Silva N."/>
            <person name="Velarde G.S."/>
            <person name="Anderson T.J."/>
            <person name="Clark R.C."/>
            <person name="Davidson C."/>
            <person name="Dillon G.P."/>
            <person name="Holroyd N.E."/>
            <person name="LoVerde P.T."/>
            <person name="Lloyd C."/>
            <person name="McQuillan J."/>
            <person name="Oliveira G."/>
            <person name="Otto T.D."/>
            <person name="Parker-Manuel S.J."/>
            <person name="Quail M.A."/>
            <person name="Wilson R.A."/>
            <person name="Zerlotini A."/>
            <person name="Dunne D.W."/>
            <person name="Berriman M."/>
        </authorList>
    </citation>
    <scope>NUCLEOTIDE SEQUENCE [LARGE SCALE GENOMIC DNA]</scope>
    <source>
        <strain evidence="12">Puerto Rican</strain>
    </source>
</reference>
<protein>
    <submittedName>
        <fullName evidence="13">Plectin</fullName>
    </submittedName>
</protein>
<dbReference type="InterPro" id="IPR018159">
    <property type="entry name" value="Spectrin/alpha-actinin"/>
</dbReference>
<evidence type="ECO:0000256" key="7">
    <source>
        <dbReference type="SAM" id="Coils"/>
    </source>
</evidence>
<dbReference type="Pfam" id="PF02187">
    <property type="entry name" value="GAS2"/>
    <property type="match status" value="1"/>
</dbReference>
<dbReference type="InterPro" id="IPR001101">
    <property type="entry name" value="Plectin_repeat"/>
</dbReference>
<dbReference type="SMART" id="SM00033">
    <property type="entry name" value="CH"/>
    <property type="match status" value="2"/>
</dbReference>
<dbReference type="SUPFAM" id="SSF47576">
    <property type="entry name" value="Calponin-homology domain, CH-domain"/>
    <property type="match status" value="1"/>
</dbReference>
<dbReference type="SUPFAM" id="SSF143575">
    <property type="entry name" value="GAS2 domain-like"/>
    <property type="match status" value="1"/>
</dbReference>
<proteinExistence type="predicted"/>
<feature type="coiled-coil region" evidence="7">
    <location>
        <begin position="4206"/>
        <end position="4236"/>
    </location>
</feature>
<dbReference type="PROSITE" id="PS00018">
    <property type="entry name" value="EF_HAND_1"/>
    <property type="match status" value="1"/>
</dbReference>
<feature type="compositionally biased region" description="Polar residues" evidence="8">
    <location>
        <begin position="7113"/>
        <end position="7122"/>
    </location>
</feature>
<sequence>MSDKIDNLRCLSQPLIHLNGKINSTPVSLPTLSLLNDNSRNRVDFDKVHLSLSVLRLDPADRAVIKIADERDAIQKKAFTNWVNQHLVKRNCWVQDLFLDLRNGYLLVRLLECLTNEVLGLEYIESRVHWIQNIQRVLDFLRYRGIRIVNIRADEIVDGNPKLTLGLIWIIILHFQLAELIENQTKLQSDLRVNLSMDNAAKQTLLSWCRAVTANYPGVYIKDFTESWKDGRAFLALIHRYRPDLIDFRQVDRQSARENLDLTFDLAERELEVTRLFDSDDIAKTTDERSIITYVASIYDKLVCNSSKHSLYPIPIVPPMPSLYHHDQNSTGRSIDSTFQLLTASNQLSDELKSLWSDYRILASDLIQWLRSTTDRMANRHFPSDLKSMQERVMDEIRRHRRDERPRRERERQQLVRMYEELKPSIERGLLPIDLFLRIEQIHRLWDEYDIALQERELAARNEAHRLDRLQWAGNRALRDCIQVQAQLTALERRVVELKSELPRQHVFDTNNEIRRWRDQLTQIEAKINGLFSQVQHLRTGRYMQTEQIYRNVCTLHQKFLDLQRLYREFTPSSTVFSSPSVVSSSVCSTSITMLNHPAFTSLKNGTILENAHLIQGKLISPIEQCLQWIMERFQTVQNASYGTNRKSVEEATRRHEQFHREVLNFKNEIDRCKSNQQKLPIRSKEEEQVLNESLQILEQNYQQLMEVSLKRRNMSKSLLEFVERAHNELIWLREHESCEVTRDWTEIYHDELDRIRIDFQKLMHEIHEKEIVYSELSVLGSSIQLENYDVTDLVQTYLNALERHWAWLLQLTYCFEAHIEQSSRFQSFFNDVEQCELLLTTSLEELRSLYESTLNATTTEQGEALLKQLQELHTRVIGQESFIFQLVDISQEIVPPIPSHVDAQDSSTTLIGRRIRVLCSFQPKDYFSDNQSYSGDVSIVNSINTSHLSIANTSISSVIEPIFWPIGNSTGYFDKGDFFIILENPENHKLQVRTANGSTLTVPLTCFLPCWPCSEAIDRAKRIITTLQHFKTCWSELNLRIHGHLLTVTMSQFIDGAPLQYDIPQQIDIRKVIYRDAERYCLELQLANVPATEVEKFKQHFLDFQNSCIEQMNGVQTIDDKNSIDNEDLLIKSSELYSIIDELRTVLSTLTVRLRESNSIPLPGRSVDMEVRIRDHKEWSHALARIRAQCTELEEHVNDQLQSRSLNEQDTLLSTSLYALHRAASELALTGHEFSCRLADADAWIARLEQTDQILTDCELCLLGCAVRVHGLLQLDDLNSSTDPDGLRVTVVERAHRDLKSVAERLPQIRSDLDLLGQQLTRFMVSNGAFNETLHYDTANLCQNSNLIKMHLSPCTDNHYLESNLACSEHRLAEATKEVEQELKAFGESLVCFSNYQKLSNQLIVWSSEFSSRMRLFGETAQSLGLKSSNTNMITVQNPSLLKEILKQSDDLLTDLQVNSDVIEQLNKEVAHLISLLTDYAQHTQNYRELVERVFQKAGGSRDYQWSPGYGLFDMGKVLQTTDQLNEQFNTHSRRIYDIVNCLNRLLRSEEPISMNLSGPIFVKPYRELYIGKWPNELNSRLKETEPSFSPLVSRSKYQENGKDHTLPLKVSNNSKDKNHSDLSYFNQLIGEKGLKYSVCLNDVRSQPVCLLPTGWEAATLSAISKAHELYGQKLFPTTGAWFVTNLAGENETYALGETICVGDALRCGLIDLVGHNCHQNRSSLSISWSEAIECGWLTAYTIQALNRNIKIGDYSASVTDFLTSPSRSPVDRHIDSKTGVVMPYGKKIIDLYSDGFINDADFHHLASILSSGMCVEFRDCHLTWYEALNISQTDISWKPCLSDWLSAGAYNPNTRRLRVSLLKSGKGNSKSKSSNNSLVFAENELTIRDAIKNGLLDNTVPEVIVPVENQVGGNHATSYRRVSLSEAVQIGLVDDVSGYWLGSSSSSSRTKVGVEVAQAAGLLTKAPCLAEIVLSGLISFTAPNMSEIHPKSNVGILDAHTGQYVLFPEAIKRGLIVGNQPAIILMQSHPNQVLTLAEALNTNLITPSGFIILENKPMNLWDAVNNNYIRLIYTKSYPPPVGLLLGAKESNQTHCQHPILQAILTGLIDSSKEEIVLSSTDPHQHGTSSSQQRISLRKSAKHSALCDLHSIQLLTQGCGLFNEDGHELTGLDALNSGWLKPCNDFQIGSTITYGQITDPINGSSMILSPNMKAMKNIDISPVGAQLLLGLSINRPSLAYLVNQRFITRLAWLGPGLHNDNLINKTLNDSWFTHSCRSDDILAVIDPISRRKITQSEAIRRHLLDMETGTFRDPVHNQIYPISEAIERGYILVKEKSLIGNTASVPYSLHSEVNESIEMVSVKETRLYKILNVLDPRTGTRIDPNEAVKKGLINLESFTYHGVQPSIPIESAQQLGYISIYGNGYEASHDSLMVDSTDKSSYTLVQLFNNGQLVKQSGSKCVIQVPGYTDPMSLNAAIKMGLVNIEHSIVKEFDTEKLYSLDKAISVGLINDHKGVLLHKNKWIPLTDAINRGLIAEKKLPTEIPTFEEALEKGLIDPASNTFHQSDNTNNSNQSNSINVHDAIKQGLLKPPATETFLENLNGLPNKGYTHSMDSLLAIKRRSAKDSNYAADLRNNTLPPVIPSGHLFSNGNGFIANSGRSESRLIKFLDCHGVGRLRGKSSHCNLRSKPAVNDGDEYTIRKKPRIKSCDIPKLKERNCVLYAFYYLHDDVRVEASITDTMVREGRVDVHRKTICDPISGKFYPIPEALTKGFVFGIVFTQAEQHLENDQQTSNSLYWLEVFHYRHDIYRLERVFDPHLNSLLPVSDAIRTGIIDPIHCSYTHSVSGNLYSIEEALYQGWIQALPVGNPPPFDLIGSSFDHVHVRTVEETTIFTTSLHTILRDKQLQNNIKKEICSTDQKPMHILPQTTLNVQRQMQCKTPPSYRPNHRIPTDSSTRYQLKPDHQITPAESNDNMKSEKPAVSTYSNLSKQHYNDRKQEVNKTTKSAESETTRKLISQLSTALDKEVSWITGLELKLLQMGNLTLDDNLNRHLLDDHQEILDKIRTRQSSSRSVLFQAEQAIETSRHTKQPESIWKQLEVKCQELRTHLEDLQTEAEGRVRILLHSLDSLEHLTYKLQSLRSLLENLDSVLIVNTPSVNTTTTTTATTTTGENQLSNKLNAINHPDEIDSCILRIKAALSESNSSHNNVISTLPSVKQKFIASVNRYADSKKTYNIKLNHFTGLDCKQYEDKIQRNNKELEDRIEYTVKEANNRLVHLIGRLESQSTYLTEINIMYKQYEKHLSEFIDQLDKTKLQLGTIQKSLLRPDELNTLTVNKIKKISQEQLNKLYTLHGDLNKIENDLKNLKFVELHLIEEKFTEANLITNNSINAINQPLENALSYQKQLIDQCEKLQKQFMKCLLTNQTTQECLNEFLNQTNRIGDQLSNDYTDNKAGNVAKKQSIELPSDMIKLHETLAQINSIQSASQTIRSRLNQTMEQVKTTDPNKLRLTQSELKQTDILDNRLETLKDDVISRISQLDTLRNQLAQCDNEINEFNIWLDEVGNQLNCQTTAHLPENYLKHKLQSIKMHIPNRQLHLDNIQQSVSALLNKIPENDANAKLMKENMDNLNNRWSQLLHLINTREDDLKARESFNNSYAQARNQVQEMLLIADGRLTTLSSPITLNLNSVKQQMDKLNELYSLRETIKQQLDEVDQLGSAYDTLLHTPSGIDKNFGRGTTSSNDVHISSSSAVPRVSTSAAYKQSKDNKLMNVLSPLASSGSSGISSADPMCNLHEINEVNRELDELHERYDQLGNCLNERRNEFKSLIINLNNFEEKRLELINWLGDYMKTMNNLNRNIPTIQSVNQAINELKKYRAQFNEQIPKLEMVRQSFTQVLHNRDHMPGAVELRNSMHSLEQQWNEAVVLNDKSQQDLNKLQHDLNEFRKLEIDLTRKLQQKANRIHSVHDKCLVDNTMGSEIHLNQISTLRQELDSVVPELNKFNHLVQNFKNLLPESLVNQLDFNSTNERVRNDFNQLVNELSKWENETMAKIEPKNNYEQLVQQLDSQLKTIKTKMECSSEREPFEQTNDLNEINKKIEEIKPVLEKAEQLCTQLCEHSANPTDQCNMKTKLLDLQHSYDQLINEYHRREDGKTEHSPSLPSKSEISPINKLGELNQWLSVKNKQLQNMSHDLLNSSVSHTSIPETKQIESDLQNLESMSEELKIKQRELQDLKENNKLNSSSLPMDPKTIDLCINQMNLLQNAMTAQQHQLKSRTSKEFLLSEQLEQLEVWITNEAIQLLNEPLAINGQYLDEKPIPLTNQQQTLQNRIQTIHNKQKELNSLKETLSNQSNILTEDQRNKLQISTNCLQNKFNKLENVVKLKLSHIDEIQKAYSAAQNSLDNYKHSCDDLETRWLNLQQVLSNIEVKDLLKSSSSSPISSSPPPSPSITKPSNQIKQIRGQMIELQAELSELTNHSPKYFDSKDNSSNISLVHQLNQLESLIQSNGDTKPQQSMQKLFDELQLTTKRLETIGQALEMNFEMFQIKDMDPFSIHFIKKLNNIYAELQNIQLNINENEKIFNLNSETTQQRIGYFKELLNQLNDCKQNLNDGRAELADKMVSLPDERKLSPIYSNFLTTMNQYDTQCNNMSKQINNIISALNNRVKQTEQMATLRQNINSSLKKVRESRQLPLNEQYLQKELDLLDSNMKSLKELSEELCKSPNDSSDKQISSHQLEYEIKSLENVIHGELANSKSVISPEKQAERLISHLRDTLVEVQHDLHILASQLLSPDLLSSSSSSPNQEMITSIIDDYHTLNSRILARKDSFEQLDKLIQSTQNISNQNRLNFEKQLIKDDYDCVRKEIQFNLNKFRLCNESEKLFNERIHQILNWLKQKQLCLNEPIQVTKTTPGNTTILMDLTEELKKLKSLSEEIENYQSTIDEIKLSGEQLCKSGRYFVNEDSIQNRLVNLSDIYEELQSDTKRKLFILESSLPVAQSLTSSVNTLSSRLLSVESRLNGLLENNTKEVYSTQIEKSLIDQLEYEMINGLEPQYQQVHNFWNQLKQICKPIDLFTNPSTLTTTHFPNHSDGKLGHVEQIDNELKRYDEFNEKLTDLAKIVGSNRQKAKQLMHKLEIKAQWLDLALKRFDPKISAAPSLDWDNYSDENHFTINESSVKMPTIHSLGTEFPYLAVLPYQPVMLDKLHERIEQFQGNWKKHQIYLTQLCDQIHDIIQSSALSTSSGNQNSAIKSSLSSSPIKTNKSFVPFTTDKFYHELSDAVSSVSKQMITLDNRLNQTEIKFAEVYPLAKCFTTDMYEFQNWLQHIEEAKNEIVDNLSDFSVTVDDLGDNRKRIEMIKSLDNEIERQKSVLDRILRTSGPLLSLIAPNEANTVRSQVKQICDNYANLRKLIKTRAIKAEANLKQSDEFVEQLHSMSDLFSAISEQAVRLGVPLEVSGTTVKPSILSNVQNESSKQLLDQHQALDMLGRIHSMTSVQPDHLEEHINGTSALMEALECRLPELEALTISIRAQLESKPTVKESTTTREPGTVELIESVDLEAGQLYALHSSILKNAEKLQTDWIKLHNKLNSRVITLQSAYKTSSEQFWPIISDLRNRLDKIKESLDIIGSGCSLNDPCIRRDPLDSNSYKEQCKDLFELREELNDVNQQLNESYEAGQKLINLINGQITDNSTPSSLSQTSILPTIMTDSFGLRRDEEQAIRNEVDYALHGLKVSHEHLVDKCECLIKQLNEREICAAQFKSDLVDLMKWLTEQENIFDNFQPISNDVDIVTKQLSETVQWNDNLMNKHSDVEALNWLAGKLMSNTDNERFTLDDTSDDGTVPVQNTTSLQSDLTVANRRWDNLLDSGNSRRHRLQTVLLGLGEFESAIDGLIKWIDQMQTAVDQIPIRRANIRGLEADLARIKIIHHNINSHQLAVVRIEEQARKLERADCKKIDKSSGIDTNKDVKRKSQTSDLKTPDIRDKIIQMNKAWERLKLSVRNKQAALEEALSETFNFHGQLDQLIRRTRQLKSRMPPPGARIMGGLPDSAREQLRRFMEVYDELVKVGSELDELRRNSAALLVNQSAAESSNQLTTNLERFSEHHAQLLKHAQDIRDRMELGLKQVEELHDHLSQMMQWLTQMERIILQQKPVSRIVARLFQLIRDHTELRKEITGHRDALINLDRLASQIQCQSQKQDVILVKNLLSSIHTRWEQLVSRSAERTRQLNTGLKEASNFLDNWTSLTDWLKEQLASLEEDGDRVATRPEKVAYQLALHRELQRALSTRTVAYDGVRRYARQLRDRAPVCDHDELDDMVSELKHLWQAVCTKALARQRILEQALLASGLYKEALEALLDWLSKIEPQLAEQQTGNYGDVDIVEQLLESHHRFKAELEQRSTSVKLIHQAASDLMNKASSTTDSGAGSSTSNQADVFAMQAQLNHLSKIWDRVQNLTQRRSERLDQALKMAQQFQDTCRSLMDYFAGAERVIHRLAALPTFDDDGELEIETAGTNNPPTNLTDAITAHRQTHSNLMNQADRVEAALQLGNKLLSQAHPAAVKRLRQWVNTIRTRWEELTSWSEQRGERLQQALEEQSKRKLQREELMQWIHVKTSELKSIPTLIPISSLSSSSTNLQSAKSKLDSNDSKSIDSKDLFSITQERIAMSPVTSLVRQPNVVVSSNGNINSKDSKQPETLTDFATFLNEINDSKIIGQLLNLHSHLEEEVKQKQPIYENIIKHAKRRTPVKSSHNINNNRRSRLPIRSSGNLSNRSTNITNQQHSPSISVFTSPNINQLYLNWKELWIAMLTRKSQLNERLAYLNEVEKMKDFHFESWRQRYVSWLSTNKARVIDLFHRKDRDRDGRLTRAEFIDGIIEMKFQTSRVEMETVADIFDANGDGYIDYRECLNALRANYTNLDRTSSSNTNGGSSLSLNRFGPSDEETINDELKRQVGLCTCHNTYKIKKMATNKYRFGDSQKLCLVRILRSAVMVRVGGGWITLDEFLVKNDPCRASQWKPIDDFNEDFHSSSDCAIAPITPGLTMLQRKSSSYTHRLRSSPISQYSTTSASSYASLPTSNHDLNVVKNNDENNNAVIDNTDANNSNNNTKYSHNRQAMIPSRHSVASLSQPHRSSMHGETVFEKSVEDNSHQRRASTLGISSTPTFSKEFNNKQSGVIQSELLPQISKTMSKSQLATSSLRNDSLRTDSNLIQSNTKTNQVSVTMPGSTCSNSRTDMLSKSKIPLLQSNLNTDNSNYRQSTELNDVTTDADTTNDDNNNRSM</sequence>
<dbReference type="WBParaSite" id="Smp_315810.1">
    <property type="protein sequence ID" value="Smp_315810.1"/>
    <property type="gene ID" value="Smp_315810"/>
</dbReference>
<feature type="coiled-coil region" evidence="7">
    <location>
        <begin position="649"/>
        <end position="708"/>
    </location>
</feature>
<dbReference type="SUPFAM" id="SSF46966">
    <property type="entry name" value="Spectrin repeat"/>
    <property type="match status" value="15"/>
</dbReference>
<dbReference type="PROSITE" id="PS00019">
    <property type="entry name" value="ACTININ_1"/>
    <property type="match status" value="1"/>
</dbReference>
<feature type="coiled-coil region" evidence="7">
    <location>
        <begin position="4387"/>
        <end position="4414"/>
    </location>
</feature>
<feature type="compositionally biased region" description="Polar residues" evidence="8">
    <location>
        <begin position="6757"/>
        <end position="6774"/>
    </location>
</feature>
<feature type="region of interest" description="Disordered" evidence="8">
    <location>
        <begin position="2939"/>
        <end position="2980"/>
    </location>
</feature>
<dbReference type="FunCoup" id="A0A5K4F5Q6">
    <property type="interactions" value="423"/>
</dbReference>
<evidence type="ECO:0000256" key="5">
    <source>
        <dbReference type="ARBA" id="ARBA00023203"/>
    </source>
</evidence>
<dbReference type="InterPro" id="IPR001589">
    <property type="entry name" value="Actinin_actin-bd_CS"/>
</dbReference>
<keyword evidence="5" id="KW-0009">Actin-binding</keyword>
<dbReference type="SMART" id="SM00054">
    <property type="entry name" value="EFh"/>
    <property type="match status" value="2"/>
</dbReference>
<feature type="region of interest" description="Disordered" evidence="8">
    <location>
        <begin position="3731"/>
        <end position="3750"/>
    </location>
</feature>
<dbReference type="InterPro" id="IPR002048">
    <property type="entry name" value="EF_hand_dom"/>
</dbReference>
<feature type="coiled-coil region" evidence="7">
    <location>
        <begin position="4326"/>
        <end position="4353"/>
    </location>
</feature>
<dbReference type="SUPFAM" id="SSF47473">
    <property type="entry name" value="EF-hand"/>
    <property type="match status" value="1"/>
</dbReference>
<feature type="coiled-coil region" evidence="7">
    <location>
        <begin position="5645"/>
        <end position="5676"/>
    </location>
</feature>
<evidence type="ECO:0000259" key="10">
    <source>
        <dbReference type="PROSITE" id="PS50222"/>
    </source>
</evidence>
<dbReference type="Gene3D" id="1.10.238.10">
    <property type="entry name" value="EF-hand"/>
    <property type="match status" value="1"/>
</dbReference>
<dbReference type="PROSITE" id="PS00020">
    <property type="entry name" value="ACTININ_2"/>
    <property type="match status" value="1"/>
</dbReference>
<dbReference type="Gene3D" id="3.30.920.20">
    <property type="entry name" value="Gas2-like domain"/>
    <property type="match status" value="1"/>
</dbReference>
<accession>A0A5K4F5Q6</accession>
<dbReference type="InterPro" id="IPR002017">
    <property type="entry name" value="Spectrin_repeat"/>
</dbReference>
<feature type="compositionally biased region" description="Polar residues" evidence="8">
    <location>
        <begin position="7237"/>
        <end position="7252"/>
    </location>
</feature>
<dbReference type="GO" id="GO:0005509">
    <property type="term" value="F:calcium ion binding"/>
    <property type="evidence" value="ECO:0007669"/>
    <property type="project" value="InterPro"/>
</dbReference>
<dbReference type="PROSITE" id="PS50021">
    <property type="entry name" value="CH"/>
    <property type="match status" value="2"/>
</dbReference>
<evidence type="ECO:0000256" key="6">
    <source>
        <dbReference type="ARBA" id="ARBA00023212"/>
    </source>
</evidence>
<dbReference type="GO" id="GO:0005856">
    <property type="term" value="C:cytoskeleton"/>
    <property type="evidence" value="ECO:0007669"/>
    <property type="project" value="UniProtKB-SubCell"/>
</dbReference>
<evidence type="ECO:0000259" key="11">
    <source>
        <dbReference type="PROSITE" id="PS51460"/>
    </source>
</evidence>
<dbReference type="InterPro" id="IPR036872">
    <property type="entry name" value="CH_dom_sf"/>
</dbReference>
<dbReference type="GO" id="GO:0008017">
    <property type="term" value="F:microtubule binding"/>
    <property type="evidence" value="ECO:0007669"/>
    <property type="project" value="InterPro"/>
</dbReference>
<feature type="domain" description="Calponin-homology (CH)" evidence="9">
    <location>
        <begin position="73"/>
        <end position="176"/>
    </location>
</feature>
<dbReference type="GO" id="GO:0003779">
    <property type="term" value="F:actin binding"/>
    <property type="evidence" value="ECO:0007669"/>
    <property type="project" value="UniProtKB-KW"/>
</dbReference>